<dbReference type="PANTHER" id="PTHR38478:SF1">
    <property type="entry name" value="ZINC DEPENDENT METALLOPROTEASE DOMAIN LIPOPROTEIN"/>
    <property type="match status" value="1"/>
</dbReference>
<feature type="compositionally biased region" description="Gly residues" evidence="1">
    <location>
        <begin position="260"/>
        <end position="273"/>
    </location>
</feature>
<dbReference type="PANTHER" id="PTHR38478">
    <property type="entry name" value="PEPTIDASE M1A AND M12B"/>
    <property type="match status" value="1"/>
</dbReference>
<dbReference type="STRING" id="861299.J421_4050"/>
<sequence length="873" mass="94828">MTNRVVPLLAIAAAVAACSHQAAKPAPTPTPTPGAARGGISQNPAPEGQPPAGDSTGAGGAGGGVAGRGGVPGQPRPYNRVITPGARTRRGMFAVHRVNDRLYFEIPTRELNKDMLVVGRYTRAAASNPTTGQGGGFGEYAGDQFSERTLRWERNGNRVILRSPSFAITADTAASVYRAVENSNYGPIIAVLNVEAYGPDSAAVVDVTRLFTTFVPEFAAIRGNTPQTIDPTRSYIERALAFPDNVEVEATQTGTPAAAGGPGGGGGGAGAGGAARSAQSVLAHWSIVRLPEQPMMPRRFDERVGFFSIRNVDFGTNEQRSARREYITKYRLECAGAPDAQGLCTPKKPIVYYVDPATPEWLKPWMRRAILDWQPAFEAAGFRDGIVAADPPANDPDWSPEDIRHTVIRWLPSTVENAVGPHVSDPRTGEILNGSTRIFHNVMNLAREWYFTQVSPLDPRAQRLPLPDSLVGKLMEFVVAHEIGHTLGLQHDQIGSSTYPADSVRSASWVHRMGHSPSIMDYSRFNYVAQPEDKIDVNDLGPKVGPYDKFAIMWGYKPIPGARTPDQERPTLESWARMQDTIPWYRFSANNEFGQFGTLNEAVGDADPVKSTALGFKNLKRVVGYVYDATVRPGEDNDELQEVYGRVVSQWATEAGHVATMIGGGTVQYKSGSQKGAVYERLSRERQAAAVRFLNENVFETPTWLIRPEIASRIEASGMIQRINGAQTRVLTAVLNDGRLNRLLEGEALNPTSAYKLANMLDDLRHGIWSEIYTGRPVIDAYRRELQNDFLTQIDRKINPPATPAAGGQGGGGGGFGQPQAPLADDAKSQLRGELVTLRNDIQRAIGSAGDRATTLHLQGMVHRIADILEPKK</sequence>
<dbReference type="AlphaFoldDB" id="W0RM95"/>
<dbReference type="Gene3D" id="3.40.390.10">
    <property type="entry name" value="Collagenase (Catalytic Domain)"/>
    <property type="match status" value="1"/>
</dbReference>
<organism evidence="6 7">
    <name type="scientific">Gemmatirosa kalamazoonensis</name>
    <dbReference type="NCBI Taxonomy" id="861299"/>
    <lineage>
        <taxon>Bacteria</taxon>
        <taxon>Pseudomonadati</taxon>
        <taxon>Gemmatimonadota</taxon>
        <taxon>Gemmatimonadia</taxon>
        <taxon>Gemmatimonadales</taxon>
        <taxon>Gemmatimonadaceae</taxon>
        <taxon>Gemmatirosa</taxon>
    </lineage>
</organism>
<keyword evidence="2" id="KW-0732">Signal</keyword>
<dbReference type="InterPro" id="IPR033428">
    <property type="entry name" value="DUF5118"/>
</dbReference>
<feature type="region of interest" description="Disordered" evidence="1">
    <location>
        <begin position="797"/>
        <end position="823"/>
    </location>
</feature>
<feature type="chain" id="PRO_5004795166" evidence="2">
    <location>
        <begin position="23"/>
        <end position="873"/>
    </location>
</feature>
<dbReference type="OrthoDB" id="9776599at2"/>
<dbReference type="Pfam" id="PF17148">
    <property type="entry name" value="DUF5117"/>
    <property type="match status" value="1"/>
</dbReference>
<dbReference type="Pfam" id="PF17162">
    <property type="entry name" value="DUF5118"/>
    <property type="match status" value="1"/>
</dbReference>
<feature type="region of interest" description="Disordered" evidence="1">
    <location>
        <begin position="253"/>
        <end position="273"/>
    </location>
</feature>
<dbReference type="InterPro" id="IPR033413">
    <property type="entry name" value="DUF5117"/>
</dbReference>
<dbReference type="Proteomes" id="UP000019151">
    <property type="component" value="Chromosome"/>
</dbReference>
<dbReference type="InterPro" id="IPR024079">
    <property type="entry name" value="MetalloPept_cat_dom_sf"/>
</dbReference>
<dbReference type="HOGENOM" id="CLU_008630_1_0_0"/>
<keyword evidence="7" id="KW-1185">Reference proteome</keyword>
<gene>
    <name evidence="6" type="ORF">J421_4050</name>
</gene>
<dbReference type="EMBL" id="CP007128">
    <property type="protein sequence ID" value="AHG91587.1"/>
    <property type="molecule type" value="Genomic_DNA"/>
</dbReference>
<dbReference type="GO" id="GO:0008237">
    <property type="term" value="F:metallopeptidase activity"/>
    <property type="evidence" value="ECO:0007669"/>
    <property type="project" value="InterPro"/>
</dbReference>
<dbReference type="InParanoid" id="W0RM95"/>
<evidence type="ECO:0000259" key="5">
    <source>
        <dbReference type="Pfam" id="PF17162"/>
    </source>
</evidence>
<feature type="domain" description="DUF5117" evidence="4">
    <location>
        <begin position="142"/>
        <end position="334"/>
    </location>
</feature>
<feature type="compositionally biased region" description="Gly residues" evidence="1">
    <location>
        <begin position="807"/>
        <end position="817"/>
    </location>
</feature>
<feature type="domain" description="EcxA zinc-binding" evidence="3">
    <location>
        <begin position="465"/>
        <end position="773"/>
    </location>
</feature>
<feature type="domain" description="DUF5118" evidence="5">
    <location>
        <begin position="75"/>
        <end position="123"/>
    </location>
</feature>
<dbReference type="InterPro" id="IPR032534">
    <property type="entry name" value="EcxA_zinc-bd"/>
</dbReference>
<dbReference type="RefSeq" id="WP_025413033.1">
    <property type="nucleotide sequence ID" value="NZ_CP007128.1"/>
</dbReference>
<proteinExistence type="predicted"/>
<dbReference type="PROSITE" id="PS51257">
    <property type="entry name" value="PROKAR_LIPOPROTEIN"/>
    <property type="match status" value="1"/>
</dbReference>
<dbReference type="InterPro" id="IPR034032">
    <property type="entry name" value="Zn_MMP-like_bac"/>
</dbReference>
<feature type="compositionally biased region" description="Gly residues" evidence="1">
    <location>
        <begin position="56"/>
        <end position="72"/>
    </location>
</feature>
<evidence type="ECO:0000313" key="6">
    <source>
        <dbReference type="EMBL" id="AHG91587.1"/>
    </source>
</evidence>
<dbReference type="CDD" id="cd04276">
    <property type="entry name" value="ZnMc_MMP_like_2"/>
    <property type="match status" value="1"/>
</dbReference>
<evidence type="ECO:0000313" key="7">
    <source>
        <dbReference type="Proteomes" id="UP000019151"/>
    </source>
</evidence>
<feature type="signal peptide" evidence="2">
    <location>
        <begin position="1"/>
        <end position="22"/>
    </location>
</feature>
<protein>
    <submittedName>
        <fullName evidence="6">Peptidase M10A and M12B matrixin and adamalysin</fullName>
    </submittedName>
</protein>
<feature type="region of interest" description="Disordered" evidence="1">
    <location>
        <begin position="23"/>
        <end position="83"/>
    </location>
</feature>
<dbReference type="eggNOG" id="COG5549">
    <property type="taxonomic scope" value="Bacteria"/>
</dbReference>
<evidence type="ECO:0000259" key="3">
    <source>
        <dbReference type="Pfam" id="PF16313"/>
    </source>
</evidence>
<evidence type="ECO:0000259" key="4">
    <source>
        <dbReference type="Pfam" id="PF17148"/>
    </source>
</evidence>
<accession>W0RM95</accession>
<dbReference type="SUPFAM" id="SSF55486">
    <property type="entry name" value="Metalloproteases ('zincins'), catalytic domain"/>
    <property type="match status" value="1"/>
</dbReference>
<name>W0RM95_9BACT</name>
<evidence type="ECO:0000256" key="2">
    <source>
        <dbReference type="SAM" id="SignalP"/>
    </source>
</evidence>
<dbReference type="KEGG" id="gba:J421_4050"/>
<reference evidence="6 7" key="1">
    <citation type="journal article" date="2014" name="Genome Announc.">
        <title>Genome Sequence and Methylome of Soil Bacterium Gemmatirosa kalamazoonensis KBS708T, a Member of the Rarely Cultivated Gemmatimonadetes Phylum.</title>
        <authorList>
            <person name="Debruyn J.M."/>
            <person name="Radosevich M."/>
            <person name="Wommack K.E."/>
            <person name="Polson S.W."/>
            <person name="Hauser L.J."/>
            <person name="Fawaz M.N."/>
            <person name="Korlach J."/>
            <person name="Tsai Y.C."/>
        </authorList>
    </citation>
    <scope>NUCLEOTIDE SEQUENCE [LARGE SCALE GENOMIC DNA]</scope>
    <source>
        <strain evidence="6 7">KBS708</strain>
    </source>
</reference>
<evidence type="ECO:0000256" key="1">
    <source>
        <dbReference type="SAM" id="MobiDB-lite"/>
    </source>
</evidence>
<dbReference type="Pfam" id="PF16313">
    <property type="entry name" value="DUF4953"/>
    <property type="match status" value="1"/>
</dbReference>